<evidence type="ECO:0000313" key="2">
    <source>
        <dbReference type="Proteomes" id="UP000318483"/>
    </source>
</evidence>
<gene>
    <name evidence="1" type="primary">tagF</name>
    <name evidence="1" type="ORF">FPZ52_14540</name>
</gene>
<keyword evidence="1" id="KW-0614">Plasmid</keyword>
<accession>A0A5B8I9G6</accession>
<dbReference type="Gene3D" id="3.40.1730.10">
    <property type="entry name" value="pa0076 domain"/>
    <property type="match status" value="1"/>
</dbReference>
<geneLocation type="plasmid" evidence="1 2">
    <name>unnamed2</name>
</geneLocation>
<dbReference type="InterPro" id="IPR017748">
    <property type="entry name" value="TagF"/>
</dbReference>
<proteinExistence type="predicted"/>
<keyword evidence="2" id="KW-1185">Reference proteome</keyword>
<dbReference type="OrthoDB" id="9801841at2"/>
<dbReference type="AlphaFoldDB" id="A0A5B8I9G6"/>
<dbReference type="Proteomes" id="UP000318483">
    <property type="component" value="Plasmid unnamed2"/>
</dbReference>
<dbReference type="KEGG" id="lit:FPZ52_14540"/>
<dbReference type="InterPro" id="IPR038225">
    <property type="entry name" value="TagF_sf"/>
</dbReference>
<dbReference type="Pfam" id="PF09867">
    <property type="entry name" value="TagF_N"/>
    <property type="match status" value="1"/>
</dbReference>
<dbReference type="NCBIfam" id="TIGR03373">
    <property type="entry name" value="VI_minor_4"/>
    <property type="match status" value="1"/>
</dbReference>
<name>A0A5B8I9G6_9RHOB</name>
<sequence length="186" mass="19654">MGRPIGAFGKIPATGDFIRFATPRGFVSVWDPWLQGVMAQARSHFGDGWEATYLSAPIWRFSLAPDIAGPAAVSGILMPSVDAAGRYFPLTFVSVAEDGGDEAFFDATETVALAALSEDLAPERIADRLNEVTDVPPLLSRGTRWSSSLGDGSVTSLTFPTLPDATDAAVLFGHGDARGSHRVASQ</sequence>
<protein>
    <submittedName>
        <fullName evidence="1">Type VI secretion system-associated protein TagF</fullName>
    </submittedName>
</protein>
<evidence type="ECO:0000313" key="1">
    <source>
        <dbReference type="EMBL" id="QDY70915.1"/>
    </source>
</evidence>
<dbReference type="RefSeq" id="WP_146366331.1">
    <property type="nucleotide sequence ID" value="NZ_CP042263.1"/>
</dbReference>
<reference evidence="1 2" key="1">
    <citation type="submission" date="2019-07" db="EMBL/GenBank/DDBJ databases">
        <title>Litoreibacter alkalisoli sp. nov., isolated from saline-alkaline soil.</title>
        <authorList>
            <person name="Wang S."/>
            <person name="Xu L."/>
            <person name="Xing Y.-T."/>
            <person name="Sun J.-Q."/>
        </authorList>
    </citation>
    <scope>NUCLEOTIDE SEQUENCE [LARGE SCALE GENOMIC DNA]</scope>
    <source>
        <strain evidence="1 2">LN3S51</strain>
        <plasmid evidence="1 2">unnamed2</plasmid>
    </source>
</reference>
<dbReference type="EMBL" id="CP042263">
    <property type="protein sequence ID" value="QDY70915.1"/>
    <property type="molecule type" value="Genomic_DNA"/>
</dbReference>
<organism evidence="1 2">
    <name type="scientific">Qingshengfaniella alkalisoli</name>
    <dbReference type="NCBI Taxonomy" id="2599296"/>
    <lineage>
        <taxon>Bacteria</taxon>
        <taxon>Pseudomonadati</taxon>
        <taxon>Pseudomonadota</taxon>
        <taxon>Alphaproteobacteria</taxon>
        <taxon>Rhodobacterales</taxon>
        <taxon>Paracoccaceae</taxon>
        <taxon>Qingshengfaniella</taxon>
    </lineage>
</organism>